<evidence type="ECO:0000313" key="12">
    <source>
        <dbReference type="Proteomes" id="UP000241899"/>
    </source>
</evidence>
<dbReference type="InterPro" id="IPR003010">
    <property type="entry name" value="C-N_Hydrolase"/>
</dbReference>
<dbReference type="PROSITE" id="PS50263">
    <property type="entry name" value="CN_HYDROLASE"/>
    <property type="match status" value="1"/>
</dbReference>
<evidence type="ECO:0000256" key="1">
    <source>
        <dbReference type="ARBA" id="ARBA00004651"/>
    </source>
</evidence>
<sequence>MTARWRLAGAAVLGAAVAAGQAPLGWWFVALPALAGVIALAAAAHRGAAWIGWAAGAGYAAAALNWIVEPFLIEPEVYGWMAPFALVLMAAGMGLFWAAAAGVGARLGRAPGSRALAMALALAGADLLRGYLFTGFPWALLGHIWIDTPLAQAAAFAGPVGLSLITALVAASLALPGRGRMLTAPVAALALAGLWAGGQARLAVPAPVRAAPVMLRLVQPNAAQHLKWQPDMAREFFYRHLDLTATDPAPGARPPDLVIWPETAVPFLLEDEGPGRAMIAEAAGGVPVAVGIQRMEGARFFNSLALIGAGGAIGPVYDKFHLVPFGEYIPFGDLAARFGITAFAAQAGNGYSAGPGAMVLDLGALGRVQPLICYEAIFPQDLRAAPERPDWLLQITNDGWFGDLTGPWQHLAQARLRAVETGLPLARAANTGVSAVIDAKGRVLAELGMGQIGTLDLALPAALPPTLYARTGDWPVFALIVAALGGLALRQRKAIDRASGRV</sequence>
<dbReference type="CDD" id="cd07571">
    <property type="entry name" value="ALP_N-acyl_transferase"/>
    <property type="match status" value="1"/>
</dbReference>
<evidence type="ECO:0000256" key="8">
    <source>
        <dbReference type="ARBA" id="ARBA00023315"/>
    </source>
</evidence>
<dbReference type="GO" id="GO:0005886">
    <property type="term" value="C:plasma membrane"/>
    <property type="evidence" value="ECO:0007669"/>
    <property type="project" value="UniProtKB-SubCell"/>
</dbReference>
<comment type="similarity">
    <text evidence="2 9">Belongs to the CN hydrolase family. Apolipoprotein N-acyltransferase subfamily.</text>
</comment>
<dbReference type="EMBL" id="PZKF01000004">
    <property type="protein sequence ID" value="PTE18827.1"/>
    <property type="molecule type" value="Genomic_DNA"/>
</dbReference>
<keyword evidence="6 9" id="KW-1133">Transmembrane helix</keyword>
<feature type="transmembrane region" description="Helical" evidence="9">
    <location>
        <begin position="80"/>
        <end position="103"/>
    </location>
</feature>
<feature type="transmembrane region" description="Helical" evidence="9">
    <location>
        <begin position="153"/>
        <end position="175"/>
    </location>
</feature>
<evidence type="ECO:0000256" key="9">
    <source>
        <dbReference type="HAMAP-Rule" id="MF_01148"/>
    </source>
</evidence>
<name>A0A2T4JM27_9RHOB</name>
<reference evidence="11 12" key="1">
    <citation type="submission" date="2018-03" db="EMBL/GenBank/DDBJ databases">
        <title>Rhodobacter veldkampii.</title>
        <authorList>
            <person name="Meyer T.E."/>
            <person name="Miller S."/>
            <person name="Lodha T."/>
            <person name="Gandham S."/>
            <person name="Chintalapati S."/>
            <person name="Chintalapati V.R."/>
        </authorList>
    </citation>
    <scope>NUCLEOTIDE SEQUENCE [LARGE SCALE GENOMIC DNA]</scope>
    <source>
        <strain evidence="11 12">DSM 11550</strain>
    </source>
</reference>
<feature type="transmembrane region" description="Helical" evidence="9">
    <location>
        <begin position="115"/>
        <end position="133"/>
    </location>
</feature>
<comment type="function">
    <text evidence="9">Catalyzes the phospholipid dependent N-acylation of the N-terminal cysteine of apolipoprotein, the last step in lipoprotein maturation.</text>
</comment>
<dbReference type="Gene3D" id="3.60.110.10">
    <property type="entry name" value="Carbon-nitrogen hydrolase"/>
    <property type="match status" value="1"/>
</dbReference>
<comment type="pathway">
    <text evidence="9">Protein modification; lipoprotein biosynthesis (N-acyl transfer).</text>
</comment>
<comment type="catalytic activity">
    <reaction evidence="9">
        <text>N-terminal S-1,2-diacyl-sn-glyceryl-L-cysteinyl-[lipoprotein] + a glycerophospholipid = N-acyl-S-1,2-diacyl-sn-glyceryl-L-cysteinyl-[lipoprotein] + a 2-acyl-sn-glycero-3-phospholipid + H(+)</text>
        <dbReference type="Rhea" id="RHEA:48228"/>
        <dbReference type="Rhea" id="RHEA-COMP:14681"/>
        <dbReference type="Rhea" id="RHEA-COMP:14684"/>
        <dbReference type="ChEBI" id="CHEBI:15378"/>
        <dbReference type="ChEBI" id="CHEBI:136912"/>
        <dbReference type="ChEBI" id="CHEBI:140656"/>
        <dbReference type="ChEBI" id="CHEBI:140657"/>
        <dbReference type="ChEBI" id="CHEBI:140660"/>
        <dbReference type="EC" id="2.3.1.269"/>
    </reaction>
</comment>
<feature type="domain" description="CN hydrolase" evidence="10">
    <location>
        <begin position="218"/>
        <end position="465"/>
    </location>
</feature>
<comment type="subcellular location">
    <subcellularLocation>
        <location evidence="1 9">Cell membrane</location>
        <topology evidence="1 9">Multi-pass membrane protein</topology>
    </subcellularLocation>
</comment>
<evidence type="ECO:0000313" key="11">
    <source>
        <dbReference type="EMBL" id="PTE18827.1"/>
    </source>
</evidence>
<feature type="transmembrane region" description="Helical" evidence="9">
    <location>
        <begin position="182"/>
        <end position="198"/>
    </location>
</feature>
<evidence type="ECO:0000256" key="2">
    <source>
        <dbReference type="ARBA" id="ARBA00010065"/>
    </source>
</evidence>
<dbReference type="InterPro" id="IPR045378">
    <property type="entry name" value="LNT_N"/>
</dbReference>
<evidence type="ECO:0000256" key="7">
    <source>
        <dbReference type="ARBA" id="ARBA00023136"/>
    </source>
</evidence>
<evidence type="ECO:0000256" key="3">
    <source>
        <dbReference type="ARBA" id="ARBA00022475"/>
    </source>
</evidence>
<keyword evidence="12" id="KW-1185">Reference proteome</keyword>
<keyword evidence="4 9" id="KW-0808">Transferase</keyword>
<dbReference type="UniPathway" id="UPA00666"/>
<feature type="transmembrane region" description="Helical" evidence="9">
    <location>
        <begin position="28"/>
        <end position="44"/>
    </location>
</feature>
<keyword evidence="3 9" id="KW-1003">Cell membrane</keyword>
<dbReference type="GO" id="GO:0042158">
    <property type="term" value="P:lipoprotein biosynthetic process"/>
    <property type="evidence" value="ECO:0007669"/>
    <property type="project" value="UniProtKB-UniRule"/>
</dbReference>
<dbReference type="Pfam" id="PF00795">
    <property type="entry name" value="CN_hydrolase"/>
    <property type="match status" value="1"/>
</dbReference>
<dbReference type="HAMAP" id="MF_01148">
    <property type="entry name" value="Lnt"/>
    <property type="match status" value="1"/>
</dbReference>
<dbReference type="Pfam" id="PF20154">
    <property type="entry name" value="LNT_N"/>
    <property type="match status" value="1"/>
</dbReference>
<dbReference type="RefSeq" id="WP_107323845.1">
    <property type="nucleotide sequence ID" value="NZ_NHSP01000063.1"/>
</dbReference>
<evidence type="ECO:0000259" key="10">
    <source>
        <dbReference type="PROSITE" id="PS50263"/>
    </source>
</evidence>
<dbReference type="OrthoDB" id="9804277at2"/>
<proteinExistence type="inferred from homology"/>
<accession>A0A2T4JM27</accession>
<dbReference type="PANTHER" id="PTHR38686">
    <property type="entry name" value="APOLIPOPROTEIN N-ACYLTRANSFERASE"/>
    <property type="match status" value="1"/>
</dbReference>
<evidence type="ECO:0000256" key="5">
    <source>
        <dbReference type="ARBA" id="ARBA00022692"/>
    </source>
</evidence>
<keyword evidence="11" id="KW-0449">Lipoprotein</keyword>
<gene>
    <name evidence="9 11" type="primary">lnt</name>
    <name evidence="11" type="ORF">C5F46_02875</name>
</gene>
<dbReference type="AlphaFoldDB" id="A0A2T4JM27"/>
<evidence type="ECO:0000256" key="4">
    <source>
        <dbReference type="ARBA" id="ARBA00022679"/>
    </source>
</evidence>
<dbReference type="SUPFAM" id="SSF56317">
    <property type="entry name" value="Carbon-nitrogen hydrolase"/>
    <property type="match status" value="1"/>
</dbReference>
<keyword evidence="8 9" id="KW-0012">Acyltransferase</keyword>
<dbReference type="Proteomes" id="UP000241899">
    <property type="component" value="Unassembled WGS sequence"/>
</dbReference>
<comment type="caution">
    <text evidence="11">The sequence shown here is derived from an EMBL/GenBank/DDBJ whole genome shotgun (WGS) entry which is preliminary data.</text>
</comment>
<protein>
    <recommendedName>
        <fullName evidence="9">Apolipoprotein N-acyltransferase</fullName>
        <shortName evidence="9">ALP N-acyltransferase</shortName>
        <ecNumber evidence="9">2.3.1.269</ecNumber>
    </recommendedName>
</protein>
<keyword evidence="5 9" id="KW-0812">Transmembrane</keyword>
<dbReference type="InterPro" id="IPR004563">
    <property type="entry name" value="Apolipo_AcylTrfase"/>
</dbReference>
<dbReference type="NCBIfam" id="TIGR00546">
    <property type="entry name" value="lnt"/>
    <property type="match status" value="1"/>
</dbReference>
<feature type="transmembrane region" description="Helical" evidence="9">
    <location>
        <begin position="51"/>
        <end position="68"/>
    </location>
</feature>
<dbReference type="GO" id="GO:0016410">
    <property type="term" value="F:N-acyltransferase activity"/>
    <property type="evidence" value="ECO:0007669"/>
    <property type="project" value="UniProtKB-UniRule"/>
</dbReference>
<keyword evidence="7 9" id="KW-0472">Membrane</keyword>
<dbReference type="PANTHER" id="PTHR38686:SF1">
    <property type="entry name" value="APOLIPOPROTEIN N-ACYLTRANSFERASE"/>
    <property type="match status" value="1"/>
</dbReference>
<dbReference type="InterPro" id="IPR036526">
    <property type="entry name" value="C-N_Hydrolase_sf"/>
</dbReference>
<dbReference type="EC" id="2.3.1.269" evidence="9"/>
<evidence type="ECO:0000256" key="6">
    <source>
        <dbReference type="ARBA" id="ARBA00022989"/>
    </source>
</evidence>
<organism evidence="11 12">
    <name type="scientific">Phaeovulum veldkampii DSM 11550</name>
    <dbReference type="NCBI Taxonomy" id="1185920"/>
    <lineage>
        <taxon>Bacteria</taxon>
        <taxon>Pseudomonadati</taxon>
        <taxon>Pseudomonadota</taxon>
        <taxon>Alphaproteobacteria</taxon>
        <taxon>Rhodobacterales</taxon>
        <taxon>Paracoccaceae</taxon>
        <taxon>Phaeovulum</taxon>
    </lineage>
</organism>